<dbReference type="InterPro" id="IPR036444">
    <property type="entry name" value="PLipase_A2_dom_sf"/>
</dbReference>
<reference evidence="2" key="1">
    <citation type="submission" date="2020-09" db="EMBL/GenBank/DDBJ databases">
        <title>Parvovirus dark matter in the feces of wild birds.</title>
        <authorList>
            <person name="Dai Z."/>
            <person name="Yang S."/>
            <person name="Zhang W."/>
        </authorList>
    </citation>
    <scope>NUCLEOTIDE SEQUENCE</scope>
    <source>
        <strain evidence="2">Fmg67par043</strain>
    </source>
</reference>
<accession>A0A8A4XD61</accession>
<name>A0A8A4XD61_9VIRU</name>
<evidence type="ECO:0000256" key="1">
    <source>
        <dbReference type="SAM" id="MobiDB-lite"/>
    </source>
</evidence>
<proteinExistence type="predicted"/>
<evidence type="ECO:0000313" key="2">
    <source>
        <dbReference type="EMBL" id="QTE03752.1"/>
    </source>
</evidence>
<dbReference type="GO" id="GO:0006644">
    <property type="term" value="P:phospholipid metabolic process"/>
    <property type="evidence" value="ECO:0007669"/>
    <property type="project" value="InterPro"/>
</dbReference>
<organism evidence="2">
    <name type="scientific">Psittacidae aveparvovirus</name>
    <dbReference type="NCBI Taxonomy" id="2794556"/>
    <lineage>
        <taxon>Viruses</taxon>
        <taxon>Monodnaviria</taxon>
        <taxon>Shotokuvirae</taxon>
        <taxon>Cossaviricota</taxon>
        <taxon>Quintoviricetes</taxon>
        <taxon>Piccovirales</taxon>
        <taxon>Parvoviridae</taxon>
        <taxon>Parvovirinae</taxon>
        <taxon>Aveparvovirus</taxon>
    </lineage>
</organism>
<dbReference type="GO" id="GO:0050482">
    <property type="term" value="P:arachidonate secretion"/>
    <property type="evidence" value="ECO:0007669"/>
    <property type="project" value="InterPro"/>
</dbReference>
<dbReference type="SUPFAM" id="SSF48619">
    <property type="entry name" value="Phospholipase A2, PLA2"/>
    <property type="match status" value="1"/>
</dbReference>
<feature type="compositionally biased region" description="Basic and acidic residues" evidence="1">
    <location>
        <begin position="98"/>
        <end position="108"/>
    </location>
</feature>
<sequence>MGLFSNYCGPGGKGIPRHVTDTLCKLHDESEEYKHILWAYSHFNGADEDFLKALGDVIPENTEERLVKWGAETYFNLKKRFFPDGMGGTPTMSRGKRKSDTTDEEYRRSGLQPPAKDRAMLQHGLYVDHNGDEIVNYTSSLRQSLENSPDSTQAIMADDVPKGIEGAESQLSKVHDVWTRFPNSQWAKLSWYYTNFVSDQISATVQQTRDGFDDPSAIYATDLATTGGGLRVAASGAHDMGVTGIAGVNQTGHDFKNPLMFQLRMTTPYNIMKTYAATGLAQTPVGLSQPAWLEMFEGKYQFYHVAETEWRMDFNFGVPWNNTSNFTNSHMVGFYIFWKYTSNDTPPLSFPISAAQIANTGAVDAQGNRITGINPLTGGSFTQQCTPDDYFRMKGFHSKHVSLDNTRPTHVTISGKYKFGQCKMDIKQQDHSTLGGTALQTEGWIQTGSTYLFPEDLTVIIVQDNAMQSLAGVQTPVGYRLSTEMLTEFRDLRSAFKFPTPANAFINNATTLNTEAAFFNKGAAYT</sequence>
<dbReference type="GO" id="GO:0004623">
    <property type="term" value="F:phospholipase A2 activity"/>
    <property type="evidence" value="ECO:0007669"/>
    <property type="project" value="InterPro"/>
</dbReference>
<feature type="region of interest" description="Disordered" evidence="1">
    <location>
        <begin position="86"/>
        <end position="112"/>
    </location>
</feature>
<protein>
    <submittedName>
        <fullName evidence="2">Uncharacterized protein</fullName>
    </submittedName>
</protein>
<dbReference type="EMBL" id="MW046380">
    <property type="protein sequence ID" value="QTE03752.1"/>
    <property type="molecule type" value="Genomic_DNA"/>
</dbReference>